<evidence type="ECO:0000256" key="5">
    <source>
        <dbReference type="HAMAP-Rule" id="MF_00651"/>
    </source>
</evidence>
<dbReference type="EC" id="3.1.-.-" evidence="5"/>
<dbReference type="Proteomes" id="UP000306192">
    <property type="component" value="Unassembled WGS sequence"/>
</dbReference>
<dbReference type="EMBL" id="QYRT01000011">
    <property type="protein sequence ID" value="TIH37686.1"/>
    <property type="molecule type" value="Genomic_DNA"/>
</dbReference>
<dbReference type="NCBIfam" id="TIGR00250">
    <property type="entry name" value="RNAse_H_YqgF"/>
    <property type="match status" value="1"/>
</dbReference>
<dbReference type="PANTHER" id="PTHR33317:SF4">
    <property type="entry name" value="POLYNUCLEOTIDYL TRANSFERASE, RIBONUCLEASE H-LIKE SUPERFAMILY PROTEIN"/>
    <property type="match status" value="1"/>
</dbReference>
<dbReference type="Gene3D" id="3.30.420.140">
    <property type="entry name" value="YqgF/RNase H-like domain"/>
    <property type="match status" value="1"/>
</dbReference>
<keyword evidence="1 5" id="KW-0963">Cytoplasm</keyword>
<dbReference type="InterPro" id="IPR006641">
    <property type="entry name" value="YqgF/RNaseH-like_dom"/>
</dbReference>
<accession>A0A4T2C5D7</accession>
<evidence type="ECO:0000313" key="7">
    <source>
        <dbReference type="EMBL" id="TIH37686.1"/>
    </source>
</evidence>
<dbReference type="GO" id="GO:0004518">
    <property type="term" value="F:nuclease activity"/>
    <property type="evidence" value="ECO:0007669"/>
    <property type="project" value="UniProtKB-KW"/>
</dbReference>
<dbReference type="InterPro" id="IPR037027">
    <property type="entry name" value="YqgF/RNaseH-like_dom_sf"/>
</dbReference>
<keyword evidence="2 5" id="KW-0690">Ribosome biogenesis</keyword>
<organism evidence="7 8">
    <name type="scientific">Subtercola vilae</name>
    <dbReference type="NCBI Taxonomy" id="2056433"/>
    <lineage>
        <taxon>Bacteria</taxon>
        <taxon>Bacillati</taxon>
        <taxon>Actinomycetota</taxon>
        <taxon>Actinomycetes</taxon>
        <taxon>Micrococcales</taxon>
        <taxon>Microbacteriaceae</taxon>
        <taxon>Subtercola</taxon>
    </lineage>
</organism>
<evidence type="ECO:0000256" key="3">
    <source>
        <dbReference type="ARBA" id="ARBA00022722"/>
    </source>
</evidence>
<reference evidence="7 8" key="1">
    <citation type="journal article" date="2019" name="Microorganisms">
        <title>Systematic Affiliation and Genome Analysis of Subtercola vilae DB165(T) with Particular Emphasis on Cold Adaptation of an Isolate from a High-Altitude Cold Volcano Lake.</title>
        <authorList>
            <person name="Villalobos A.S."/>
            <person name="Wiese J."/>
            <person name="Imhoff J.F."/>
            <person name="Dorador C."/>
            <person name="Keller A."/>
            <person name="Hentschel U."/>
        </authorList>
    </citation>
    <scope>NUCLEOTIDE SEQUENCE [LARGE SCALE GENOMIC DNA]</scope>
    <source>
        <strain evidence="7 8">DB165</strain>
    </source>
</reference>
<comment type="caution">
    <text evidence="7">The sequence shown here is derived from an EMBL/GenBank/DDBJ whole genome shotgun (WGS) entry which is preliminary data.</text>
</comment>
<dbReference type="SUPFAM" id="SSF53098">
    <property type="entry name" value="Ribonuclease H-like"/>
    <property type="match status" value="1"/>
</dbReference>
<dbReference type="GO" id="GO:0000967">
    <property type="term" value="P:rRNA 5'-end processing"/>
    <property type="evidence" value="ECO:0007669"/>
    <property type="project" value="UniProtKB-UniRule"/>
</dbReference>
<protein>
    <recommendedName>
        <fullName evidence="5">Putative pre-16S rRNA nuclease</fullName>
        <ecNumber evidence="5">3.1.-.-</ecNumber>
    </recommendedName>
</protein>
<sequence>MRSGVRLGIDVGKARVGIARSDFHGILATPVETVARAASGGADIARILSIAREIDAIEFIVGLPLSMSGGSTASTADAEEFAARCAQVFEHPVRMIDERLTTVSAQSALHKTGRTTKNSRSVIDQVAAVILLQHALDVERASGRPPGVVVDKTSRIS</sequence>
<dbReference type="InterPro" id="IPR012337">
    <property type="entry name" value="RNaseH-like_sf"/>
</dbReference>
<dbReference type="RefSeq" id="WP_136641731.1">
    <property type="nucleotide sequence ID" value="NZ_QYRT01000011.1"/>
</dbReference>
<keyword evidence="8" id="KW-1185">Reference proteome</keyword>
<evidence type="ECO:0000256" key="1">
    <source>
        <dbReference type="ARBA" id="ARBA00022490"/>
    </source>
</evidence>
<dbReference type="AlphaFoldDB" id="A0A4T2C5D7"/>
<evidence type="ECO:0000256" key="4">
    <source>
        <dbReference type="ARBA" id="ARBA00022801"/>
    </source>
</evidence>
<dbReference type="InterPro" id="IPR005227">
    <property type="entry name" value="YqgF"/>
</dbReference>
<dbReference type="GO" id="GO:0016788">
    <property type="term" value="F:hydrolase activity, acting on ester bonds"/>
    <property type="evidence" value="ECO:0007669"/>
    <property type="project" value="UniProtKB-UniRule"/>
</dbReference>
<dbReference type="PANTHER" id="PTHR33317">
    <property type="entry name" value="POLYNUCLEOTIDYL TRANSFERASE, RIBONUCLEASE H-LIKE SUPERFAMILY PROTEIN"/>
    <property type="match status" value="1"/>
</dbReference>
<dbReference type="Pfam" id="PF03652">
    <property type="entry name" value="RuvX"/>
    <property type="match status" value="1"/>
</dbReference>
<dbReference type="SMART" id="SM00732">
    <property type="entry name" value="YqgFc"/>
    <property type="match status" value="1"/>
</dbReference>
<keyword evidence="3 5" id="KW-0540">Nuclease</keyword>
<comment type="similarity">
    <text evidence="5">Belongs to the YqgF HJR family.</text>
</comment>
<comment type="subcellular location">
    <subcellularLocation>
        <location evidence="5">Cytoplasm</location>
    </subcellularLocation>
</comment>
<dbReference type="GO" id="GO:0005829">
    <property type="term" value="C:cytosol"/>
    <property type="evidence" value="ECO:0007669"/>
    <property type="project" value="TreeGrafter"/>
</dbReference>
<evidence type="ECO:0000256" key="2">
    <source>
        <dbReference type="ARBA" id="ARBA00022517"/>
    </source>
</evidence>
<dbReference type="OrthoDB" id="9790539at2"/>
<evidence type="ECO:0000313" key="8">
    <source>
        <dbReference type="Proteomes" id="UP000306192"/>
    </source>
</evidence>
<comment type="function">
    <text evidence="5">Could be a nuclease involved in processing of the 5'-end of pre-16S rRNA.</text>
</comment>
<keyword evidence="4 5" id="KW-0378">Hydrolase</keyword>
<dbReference type="CDD" id="cd16964">
    <property type="entry name" value="YqgF"/>
    <property type="match status" value="1"/>
</dbReference>
<proteinExistence type="inferred from homology"/>
<gene>
    <name evidence="7" type="primary">ruvX</name>
    <name evidence="7" type="ORF">D4765_07825</name>
</gene>
<dbReference type="HAMAP" id="MF_00651">
    <property type="entry name" value="Nuclease_YqgF"/>
    <property type="match status" value="1"/>
</dbReference>
<feature type="domain" description="YqgF/RNase H-like" evidence="6">
    <location>
        <begin position="4"/>
        <end position="105"/>
    </location>
</feature>
<evidence type="ECO:0000259" key="6">
    <source>
        <dbReference type="SMART" id="SM00732"/>
    </source>
</evidence>
<name>A0A4T2C5D7_9MICO</name>